<dbReference type="InterPro" id="IPR050809">
    <property type="entry name" value="UgpAE/MalFG_permease"/>
</dbReference>
<dbReference type="Pfam" id="PF00528">
    <property type="entry name" value="BPD_transp_1"/>
    <property type="match status" value="1"/>
</dbReference>
<evidence type="ECO:0000256" key="2">
    <source>
        <dbReference type="ARBA" id="ARBA00022448"/>
    </source>
</evidence>
<keyword evidence="4 7" id="KW-0812">Transmembrane</keyword>
<keyword evidence="10" id="KW-1185">Reference proteome</keyword>
<gene>
    <name evidence="9" type="ORF">ET445_00405</name>
</gene>
<feature type="transmembrane region" description="Helical" evidence="7">
    <location>
        <begin position="16"/>
        <end position="39"/>
    </location>
</feature>
<evidence type="ECO:0000313" key="9">
    <source>
        <dbReference type="EMBL" id="QAY72018.1"/>
    </source>
</evidence>
<keyword evidence="2 7" id="KW-0813">Transport</keyword>
<dbReference type="RefSeq" id="WP_129187827.1">
    <property type="nucleotide sequence ID" value="NZ_CP035491.1"/>
</dbReference>
<evidence type="ECO:0000256" key="5">
    <source>
        <dbReference type="ARBA" id="ARBA00022989"/>
    </source>
</evidence>
<dbReference type="InterPro" id="IPR035906">
    <property type="entry name" value="MetI-like_sf"/>
</dbReference>
<dbReference type="OrthoDB" id="34224at2"/>
<evidence type="ECO:0000256" key="3">
    <source>
        <dbReference type="ARBA" id="ARBA00022475"/>
    </source>
</evidence>
<dbReference type="GO" id="GO:0005886">
    <property type="term" value="C:plasma membrane"/>
    <property type="evidence" value="ECO:0007669"/>
    <property type="project" value="UniProtKB-SubCell"/>
</dbReference>
<proteinExistence type="inferred from homology"/>
<dbReference type="SUPFAM" id="SSF161098">
    <property type="entry name" value="MetI-like"/>
    <property type="match status" value="1"/>
</dbReference>
<reference evidence="9 10" key="1">
    <citation type="submission" date="2019-01" db="EMBL/GenBank/DDBJ databases">
        <title>Genome sequencing of strain FW100M-8.</title>
        <authorList>
            <person name="Heo J."/>
            <person name="Kim S.-J."/>
            <person name="Kim J.-S."/>
            <person name="Hong S.-B."/>
            <person name="Kwon S.-W."/>
        </authorList>
    </citation>
    <scope>NUCLEOTIDE SEQUENCE [LARGE SCALE GENOMIC DNA]</scope>
    <source>
        <strain evidence="9 10">FW100M-8</strain>
    </source>
</reference>
<sequence>MQLTTAPPKSGRLSELGFITLLLLPGLALLVCVVLYPLLRSLASAFFTESLVFPGVEWAGFQNIADVLADGFGELLLQTLIFTVGATLFPFLIGFALALVLNERFRGSRLLRGVFLIPWLLPGVVVSFLWMWIFDANYGVLNGLLLQSGVLDSPVPWLFQTDTARGALIIAKTWNSFPWIMVMLLAGLQTVPKELHEAAMVDGAGAVRRFLTVTWPHVRGVAGLVLLLEFIWNFQHFDTIFVLTGGGPAGTTATFATEVYDTAFKGFDLGHAGALGLLWMALLMILVVVYVRFSERGEKQNA</sequence>
<feature type="transmembrane region" description="Helical" evidence="7">
    <location>
        <begin position="113"/>
        <end position="133"/>
    </location>
</feature>
<name>A0A4P6FNE1_9MICO</name>
<evidence type="ECO:0000256" key="4">
    <source>
        <dbReference type="ARBA" id="ARBA00022692"/>
    </source>
</evidence>
<dbReference type="Proteomes" id="UP000291259">
    <property type="component" value="Chromosome"/>
</dbReference>
<feature type="transmembrane region" description="Helical" evidence="7">
    <location>
        <begin position="75"/>
        <end position="101"/>
    </location>
</feature>
<feature type="domain" description="ABC transmembrane type-1" evidence="8">
    <location>
        <begin position="76"/>
        <end position="290"/>
    </location>
</feature>
<dbReference type="KEGG" id="agf:ET445_00405"/>
<dbReference type="PANTHER" id="PTHR43227">
    <property type="entry name" value="BLL4140 PROTEIN"/>
    <property type="match status" value="1"/>
</dbReference>
<dbReference type="CDD" id="cd06261">
    <property type="entry name" value="TM_PBP2"/>
    <property type="match status" value="1"/>
</dbReference>
<keyword evidence="5 7" id="KW-1133">Transmembrane helix</keyword>
<dbReference type="EMBL" id="CP035491">
    <property type="protein sequence ID" value="QAY72018.1"/>
    <property type="molecule type" value="Genomic_DNA"/>
</dbReference>
<accession>A0A4P6FNE1</accession>
<evidence type="ECO:0000256" key="6">
    <source>
        <dbReference type="ARBA" id="ARBA00023136"/>
    </source>
</evidence>
<comment type="similarity">
    <text evidence="7">Belongs to the binding-protein-dependent transport system permease family.</text>
</comment>
<organism evidence="9 10">
    <name type="scientific">Agromyces protaetiae</name>
    <dbReference type="NCBI Taxonomy" id="2509455"/>
    <lineage>
        <taxon>Bacteria</taxon>
        <taxon>Bacillati</taxon>
        <taxon>Actinomycetota</taxon>
        <taxon>Actinomycetes</taxon>
        <taxon>Micrococcales</taxon>
        <taxon>Microbacteriaceae</taxon>
        <taxon>Agromyces</taxon>
    </lineage>
</organism>
<comment type="subcellular location">
    <subcellularLocation>
        <location evidence="1 7">Cell membrane</location>
        <topology evidence="1 7">Multi-pass membrane protein</topology>
    </subcellularLocation>
</comment>
<feature type="transmembrane region" description="Helical" evidence="7">
    <location>
        <begin position="269"/>
        <end position="291"/>
    </location>
</feature>
<dbReference type="PROSITE" id="PS50928">
    <property type="entry name" value="ABC_TM1"/>
    <property type="match status" value="1"/>
</dbReference>
<evidence type="ECO:0000256" key="1">
    <source>
        <dbReference type="ARBA" id="ARBA00004651"/>
    </source>
</evidence>
<protein>
    <submittedName>
        <fullName evidence="9">Sugar ABC transporter permease</fullName>
    </submittedName>
</protein>
<dbReference type="AlphaFoldDB" id="A0A4P6FNE1"/>
<dbReference type="InterPro" id="IPR000515">
    <property type="entry name" value="MetI-like"/>
</dbReference>
<dbReference type="Gene3D" id="1.10.3720.10">
    <property type="entry name" value="MetI-like"/>
    <property type="match status" value="1"/>
</dbReference>
<keyword evidence="6 7" id="KW-0472">Membrane</keyword>
<evidence type="ECO:0000313" key="10">
    <source>
        <dbReference type="Proteomes" id="UP000291259"/>
    </source>
</evidence>
<dbReference type="GO" id="GO:0055085">
    <property type="term" value="P:transmembrane transport"/>
    <property type="evidence" value="ECO:0007669"/>
    <property type="project" value="InterPro"/>
</dbReference>
<evidence type="ECO:0000256" key="7">
    <source>
        <dbReference type="RuleBase" id="RU363032"/>
    </source>
</evidence>
<evidence type="ECO:0000259" key="8">
    <source>
        <dbReference type="PROSITE" id="PS50928"/>
    </source>
</evidence>
<keyword evidence="3" id="KW-1003">Cell membrane</keyword>
<dbReference type="PANTHER" id="PTHR43227:SF7">
    <property type="entry name" value="ARABINOOLIGOSACCHARIDES TRANSPORT SYSTEM PERMEASE PROTEIN ARAP"/>
    <property type="match status" value="1"/>
</dbReference>